<gene>
    <name evidence="1" type="ORF">ANE_LOCUS7396</name>
</gene>
<organism evidence="1 2">
    <name type="scientific">Arabis nemorensis</name>
    <dbReference type="NCBI Taxonomy" id="586526"/>
    <lineage>
        <taxon>Eukaryota</taxon>
        <taxon>Viridiplantae</taxon>
        <taxon>Streptophyta</taxon>
        <taxon>Embryophyta</taxon>
        <taxon>Tracheophyta</taxon>
        <taxon>Spermatophyta</taxon>
        <taxon>Magnoliopsida</taxon>
        <taxon>eudicotyledons</taxon>
        <taxon>Gunneridae</taxon>
        <taxon>Pentapetalae</taxon>
        <taxon>rosids</taxon>
        <taxon>malvids</taxon>
        <taxon>Brassicales</taxon>
        <taxon>Brassicaceae</taxon>
        <taxon>Arabideae</taxon>
        <taxon>Arabis</taxon>
    </lineage>
</organism>
<dbReference type="AlphaFoldDB" id="A0A565B5M8"/>
<comment type="caution">
    <text evidence="1">The sequence shown here is derived from an EMBL/GenBank/DDBJ whole genome shotgun (WGS) entry which is preliminary data.</text>
</comment>
<proteinExistence type="predicted"/>
<protein>
    <submittedName>
        <fullName evidence="1">Uncharacterized protein</fullName>
    </submittedName>
</protein>
<dbReference type="Proteomes" id="UP000489600">
    <property type="component" value="Unassembled WGS sequence"/>
</dbReference>
<name>A0A565B5M8_9BRAS</name>
<evidence type="ECO:0000313" key="2">
    <source>
        <dbReference type="Proteomes" id="UP000489600"/>
    </source>
</evidence>
<evidence type="ECO:0000313" key="1">
    <source>
        <dbReference type="EMBL" id="VVA96951.1"/>
    </source>
</evidence>
<accession>A0A565B5M8</accession>
<reference evidence="1" key="1">
    <citation type="submission" date="2019-07" db="EMBL/GenBank/DDBJ databases">
        <authorList>
            <person name="Dittberner H."/>
        </authorList>
    </citation>
    <scope>NUCLEOTIDE SEQUENCE [LARGE SCALE GENOMIC DNA]</scope>
</reference>
<sequence>MSLAQLPRLAHPQVGHFLHSEHGTQASPCCGTSSFKPLCHPRHWDPIHSIGSLMVPLGHSQLRRHGSN</sequence>
<keyword evidence="2" id="KW-1185">Reference proteome</keyword>
<dbReference type="EMBL" id="CABITT030000003">
    <property type="protein sequence ID" value="VVA96951.1"/>
    <property type="molecule type" value="Genomic_DNA"/>
</dbReference>